<comment type="caution">
    <text evidence="1">The sequence shown here is derived from an EMBL/GenBank/DDBJ whole genome shotgun (WGS) entry which is preliminary data.</text>
</comment>
<gene>
    <name evidence="1" type="ORF">G3M58_44145</name>
</gene>
<proteinExistence type="predicted"/>
<name>A0A6G3X6L5_9ACTN</name>
<feature type="non-terminal residue" evidence="1">
    <location>
        <position position="88"/>
    </location>
</feature>
<organism evidence="1">
    <name type="scientific">Streptomyces sp. SID7499</name>
    <dbReference type="NCBI Taxonomy" id="2706086"/>
    <lineage>
        <taxon>Bacteria</taxon>
        <taxon>Bacillati</taxon>
        <taxon>Actinomycetota</taxon>
        <taxon>Actinomycetes</taxon>
        <taxon>Kitasatosporales</taxon>
        <taxon>Streptomycetaceae</taxon>
        <taxon>Streptomyces</taxon>
    </lineage>
</organism>
<evidence type="ECO:0000313" key="1">
    <source>
        <dbReference type="EMBL" id="NEE13435.1"/>
    </source>
</evidence>
<accession>A0A6G3X6L5</accession>
<reference evidence="1" key="1">
    <citation type="submission" date="2020-01" db="EMBL/GenBank/DDBJ databases">
        <title>Insect and environment-associated Actinomycetes.</title>
        <authorList>
            <person name="Currrie C."/>
            <person name="Chevrette M."/>
            <person name="Carlson C."/>
            <person name="Stubbendieck R."/>
            <person name="Wendt-Pienkowski E."/>
        </authorList>
    </citation>
    <scope>NUCLEOTIDE SEQUENCE</scope>
    <source>
        <strain evidence="1">SID7499</strain>
    </source>
</reference>
<dbReference type="AlphaFoldDB" id="A0A6G3X6L5"/>
<dbReference type="EMBL" id="JAAGMN010004571">
    <property type="protein sequence ID" value="NEE13435.1"/>
    <property type="molecule type" value="Genomic_DNA"/>
</dbReference>
<protein>
    <submittedName>
        <fullName evidence="1">Uncharacterized protein</fullName>
    </submittedName>
</protein>
<sequence length="88" mass="9645">MDKDESGRADAVAEALGDRRTAALAELNRRVADLRDMSEDAGTSDVLLAPLTGPARRKWERLARQEAEDWVFVLTDDDSTVLAVDEAS</sequence>